<gene>
    <name evidence="1" type="ORF">RhiirA5_445114</name>
</gene>
<proteinExistence type="predicted"/>
<feature type="non-terminal residue" evidence="1">
    <location>
        <position position="1"/>
    </location>
</feature>
<feature type="non-terminal residue" evidence="1">
    <location>
        <position position="217"/>
    </location>
</feature>
<evidence type="ECO:0000313" key="2">
    <source>
        <dbReference type="Proteomes" id="UP000232722"/>
    </source>
</evidence>
<dbReference type="EMBL" id="LLXJ01011467">
    <property type="protein sequence ID" value="PKB92322.1"/>
    <property type="molecule type" value="Genomic_DNA"/>
</dbReference>
<name>A0A2N0NCL4_9GLOM</name>
<reference evidence="1 2" key="1">
    <citation type="submission" date="2016-04" db="EMBL/GenBank/DDBJ databases">
        <title>Genome analyses suggest a sexual origin of heterokaryosis in a supposedly ancient asexual fungus.</title>
        <authorList>
            <person name="Ropars J."/>
            <person name="Sedzielewska K."/>
            <person name="Noel J."/>
            <person name="Charron P."/>
            <person name="Farinelli L."/>
            <person name="Marton T."/>
            <person name="Kruger M."/>
            <person name="Pelin A."/>
            <person name="Brachmann A."/>
            <person name="Corradi N."/>
        </authorList>
    </citation>
    <scope>NUCLEOTIDE SEQUENCE [LARGE SCALE GENOMIC DNA]</scope>
    <source>
        <strain evidence="1 2">A5</strain>
    </source>
</reference>
<protein>
    <submittedName>
        <fullName evidence="1">Uncharacterized protein</fullName>
    </submittedName>
</protein>
<evidence type="ECO:0000313" key="1">
    <source>
        <dbReference type="EMBL" id="PKB92322.1"/>
    </source>
</evidence>
<reference evidence="1 2" key="2">
    <citation type="submission" date="2017-09" db="EMBL/GenBank/DDBJ databases">
        <title>Extensive intraspecific genome diversity in a model arbuscular mycorrhizal fungus.</title>
        <authorList>
            <person name="Chen E.C."/>
            <person name="Morin E."/>
            <person name="Beaudet D."/>
            <person name="Noel J."/>
            <person name="Ndikumana S."/>
            <person name="Charron P."/>
            <person name="St-Onge C."/>
            <person name="Giorgi J."/>
            <person name="Grigoriev I.V."/>
            <person name="Roux C."/>
            <person name="Martin F.M."/>
            <person name="Corradi N."/>
        </authorList>
    </citation>
    <scope>NUCLEOTIDE SEQUENCE [LARGE SCALE GENOMIC DNA]</scope>
    <source>
        <strain evidence="1 2">A5</strain>
    </source>
</reference>
<accession>A0A2N0NCL4</accession>
<comment type="caution">
    <text evidence="1">The sequence shown here is derived from an EMBL/GenBank/DDBJ whole genome shotgun (WGS) entry which is preliminary data.</text>
</comment>
<dbReference type="Proteomes" id="UP000232722">
    <property type="component" value="Unassembled WGS sequence"/>
</dbReference>
<dbReference type="AlphaFoldDB" id="A0A2N0NCL4"/>
<organism evidence="1 2">
    <name type="scientific">Rhizophagus irregularis</name>
    <dbReference type="NCBI Taxonomy" id="588596"/>
    <lineage>
        <taxon>Eukaryota</taxon>
        <taxon>Fungi</taxon>
        <taxon>Fungi incertae sedis</taxon>
        <taxon>Mucoromycota</taxon>
        <taxon>Glomeromycotina</taxon>
        <taxon>Glomeromycetes</taxon>
        <taxon>Glomerales</taxon>
        <taxon>Glomeraceae</taxon>
        <taxon>Rhizophagus</taxon>
    </lineage>
</organism>
<sequence length="217" mass="24627">DLEGISQNEGYLTFHEKNANDLWKIAIDYRNASKGQWDKLKVLNKDDVEELSPDKLKISCMDNGMLAYQEYRAACKFVDKSKQLKKQVQLRGNMALCLYISNKFVEAQLYALSAIQLQLKNSQNITQQEFIETKKIFDKVKGGDPTTDTTEGNTSVNIKETNVLDTEIKLKDKTDNAMALVRTVDQGISFFERKAIQAAINNDMAKISTELMLKADQ</sequence>